<dbReference type="SUPFAM" id="SSF52113">
    <property type="entry name" value="BRCT domain"/>
    <property type="match status" value="1"/>
</dbReference>
<dbReference type="Proteomes" id="UP000828390">
    <property type="component" value="Unassembled WGS sequence"/>
</dbReference>
<evidence type="ECO:0000313" key="2">
    <source>
        <dbReference type="Proteomes" id="UP000828390"/>
    </source>
</evidence>
<dbReference type="EMBL" id="JAIWYP010000015">
    <property type="protein sequence ID" value="KAH3704133.1"/>
    <property type="molecule type" value="Genomic_DNA"/>
</dbReference>
<dbReference type="InterPro" id="IPR036420">
    <property type="entry name" value="BRCT_dom_sf"/>
</dbReference>
<evidence type="ECO:0000313" key="1">
    <source>
        <dbReference type="EMBL" id="KAH3704133.1"/>
    </source>
</evidence>
<dbReference type="AlphaFoldDB" id="A0A9D4BQV8"/>
<comment type="caution">
    <text evidence="1">The sequence shown here is derived from an EMBL/GenBank/DDBJ whole genome shotgun (WGS) entry which is preliminary data.</text>
</comment>
<keyword evidence="2" id="KW-1185">Reference proteome</keyword>
<accession>A0A9D4BQV8</accession>
<proteinExistence type="predicted"/>
<reference evidence="1" key="1">
    <citation type="journal article" date="2019" name="bioRxiv">
        <title>The Genome of the Zebra Mussel, Dreissena polymorpha: A Resource for Invasive Species Research.</title>
        <authorList>
            <person name="McCartney M.A."/>
            <person name="Auch B."/>
            <person name="Kono T."/>
            <person name="Mallez S."/>
            <person name="Zhang Y."/>
            <person name="Obille A."/>
            <person name="Becker A."/>
            <person name="Abrahante J.E."/>
            <person name="Garbe J."/>
            <person name="Badalamenti J.P."/>
            <person name="Herman A."/>
            <person name="Mangelson H."/>
            <person name="Liachko I."/>
            <person name="Sullivan S."/>
            <person name="Sone E.D."/>
            <person name="Koren S."/>
            <person name="Silverstein K.A.T."/>
            <person name="Beckman K.B."/>
            <person name="Gohl D.M."/>
        </authorList>
    </citation>
    <scope>NUCLEOTIDE SEQUENCE</scope>
    <source>
        <strain evidence="1">Duluth1</strain>
        <tissue evidence="1">Whole animal</tissue>
    </source>
</reference>
<protein>
    <submittedName>
        <fullName evidence="1">Uncharacterized protein</fullName>
    </submittedName>
</protein>
<sequence length="57" mass="6102">MCMEQNAFLDVDSNPLFTPIEINVEGAPLKDCVLSISGYSGTERDILISIAEVLGAT</sequence>
<organism evidence="1 2">
    <name type="scientific">Dreissena polymorpha</name>
    <name type="common">Zebra mussel</name>
    <name type="synonym">Mytilus polymorpha</name>
    <dbReference type="NCBI Taxonomy" id="45954"/>
    <lineage>
        <taxon>Eukaryota</taxon>
        <taxon>Metazoa</taxon>
        <taxon>Spiralia</taxon>
        <taxon>Lophotrochozoa</taxon>
        <taxon>Mollusca</taxon>
        <taxon>Bivalvia</taxon>
        <taxon>Autobranchia</taxon>
        <taxon>Heteroconchia</taxon>
        <taxon>Euheterodonta</taxon>
        <taxon>Imparidentia</taxon>
        <taxon>Neoheterodontei</taxon>
        <taxon>Myida</taxon>
        <taxon>Dreissenoidea</taxon>
        <taxon>Dreissenidae</taxon>
        <taxon>Dreissena</taxon>
    </lineage>
</organism>
<gene>
    <name evidence="1" type="ORF">DPMN_079188</name>
</gene>
<name>A0A9D4BQV8_DREPO</name>
<reference evidence="1" key="2">
    <citation type="submission" date="2020-11" db="EMBL/GenBank/DDBJ databases">
        <authorList>
            <person name="McCartney M.A."/>
            <person name="Auch B."/>
            <person name="Kono T."/>
            <person name="Mallez S."/>
            <person name="Becker A."/>
            <person name="Gohl D.M."/>
            <person name="Silverstein K.A.T."/>
            <person name="Koren S."/>
            <person name="Bechman K.B."/>
            <person name="Herman A."/>
            <person name="Abrahante J.E."/>
            <person name="Garbe J."/>
        </authorList>
    </citation>
    <scope>NUCLEOTIDE SEQUENCE</scope>
    <source>
        <strain evidence="1">Duluth1</strain>
        <tissue evidence="1">Whole animal</tissue>
    </source>
</reference>